<dbReference type="GO" id="GO:0004054">
    <property type="term" value="F:arginine kinase activity"/>
    <property type="evidence" value="ECO:0007669"/>
    <property type="project" value="UniProtKB-ARBA"/>
</dbReference>
<dbReference type="CDD" id="cd07931">
    <property type="entry name" value="eukaryotic_phosphagen_kinases"/>
    <property type="match status" value="1"/>
</dbReference>
<reference evidence="12" key="1">
    <citation type="submission" date="2021-01" db="EMBL/GenBank/DDBJ databases">
        <authorList>
            <person name="Corre E."/>
            <person name="Pelletier E."/>
            <person name="Niang G."/>
            <person name="Scheremetjew M."/>
            <person name="Finn R."/>
            <person name="Kale V."/>
            <person name="Holt S."/>
            <person name="Cochrane G."/>
            <person name="Meng A."/>
            <person name="Brown T."/>
            <person name="Cohen L."/>
        </authorList>
    </citation>
    <scope>NUCLEOTIDE SEQUENCE</scope>
    <source>
        <strain evidence="12">NIES-2562</strain>
    </source>
</reference>
<dbReference type="SUPFAM" id="SSF48034">
    <property type="entry name" value="Guanido kinase N-terminal domain"/>
    <property type="match status" value="1"/>
</dbReference>
<dbReference type="InterPro" id="IPR036802">
    <property type="entry name" value="ATP-guanido_PTrfase_N_sf"/>
</dbReference>
<sequence length="455" mass="50818">MEQRSMQLSEDWFHATMFSRVFSRAFRCKYCALFWVLTFLIIFAHNISAIAQNSSLRLAAAGASGAAAAVAAPVAFADEGSLRGLLSSINKRLENIERSIGTEEHAALSFPAEADFPHFSDENKSLVKKYLTPAIYARLREKTTKWGFTIDRAIQSAVDNPKSSVGIYAGDEDSYVQFADIFDPIIDDYHGGYDKNGKHKRNLNAKDIPAENVDPRGDFVVSTRIRVGRNLSGLPLPAGTTRAARREVEKRVVSALNSLEGDLKGRYYPLGNMSDADRKQLILDHFLFKGGDKYLNSAGCERDWPESRGIFHSADKRFLVWVNEEDEIRIISMQKGADIRMVFDRLSRAIQSLETRLEFAYNDHHGYIASCPTNLGTAMRASVHIKIPKASKSKQFKALLDRYHLQARGIHGEHSASEGGVFDISNRRRLGLSEVDCVMDMYSGVKALIALEKAL</sequence>
<dbReference type="AlphaFoldDB" id="A0A7S3D083"/>
<dbReference type="InterPro" id="IPR022413">
    <property type="entry name" value="ATP-guanido_PTrfase_N"/>
</dbReference>
<evidence type="ECO:0000259" key="11">
    <source>
        <dbReference type="PROSITE" id="PS51510"/>
    </source>
</evidence>
<dbReference type="Gene3D" id="3.30.590.10">
    <property type="entry name" value="Glutamine synthetase/guanido kinase, catalytic domain"/>
    <property type="match status" value="1"/>
</dbReference>
<dbReference type="PROSITE" id="PS51510">
    <property type="entry name" value="PHOSPHAGEN_KINASE_C"/>
    <property type="match status" value="1"/>
</dbReference>
<dbReference type="GO" id="GO:0046314">
    <property type="term" value="P:phosphocreatine biosynthetic process"/>
    <property type="evidence" value="ECO:0007669"/>
    <property type="project" value="InterPro"/>
</dbReference>
<gene>
    <name evidence="12" type="ORF">PBIL07802_LOCUS4715</name>
</gene>
<evidence type="ECO:0000256" key="9">
    <source>
        <dbReference type="SAM" id="Phobius"/>
    </source>
</evidence>
<dbReference type="FunFam" id="1.10.135.10:FF:000003">
    <property type="entry name" value="Three-domain arginine kinase"/>
    <property type="match status" value="1"/>
</dbReference>
<dbReference type="PANTHER" id="PTHR11547">
    <property type="entry name" value="ARGININE OR CREATINE KINASE"/>
    <property type="match status" value="1"/>
</dbReference>
<evidence type="ECO:0000256" key="2">
    <source>
        <dbReference type="ARBA" id="ARBA00022679"/>
    </source>
</evidence>
<dbReference type="InterPro" id="IPR022415">
    <property type="entry name" value="ATP-guanido_PTrfase_AS"/>
</dbReference>
<dbReference type="SUPFAM" id="SSF55931">
    <property type="entry name" value="Glutamine synthetase/guanido kinase"/>
    <property type="match status" value="1"/>
</dbReference>
<feature type="binding site" evidence="7">
    <location>
        <position position="285"/>
    </location>
    <ligand>
        <name>ATP</name>
        <dbReference type="ChEBI" id="CHEBI:30616"/>
    </ligand>
</feature>
<keyword evidence="2 7" id="KW-0808">Transferase</keyword>
<keyword evidence="9" id="KW-1133">Transmembrane helix</keyword>
<keyword evidence="9" id="KW-0472">Membrane</keyword>
<dbReference type="InterPro" id="IPR000749">
    <property type="entry name" value="ATP-guanido_PTrfase"/>
</dbReference>
<proteinExistence type="inferred from homology"/>
<feature type="transmembrane region" description="Helical" evidence="9">
    <location>
        <begin position="30"/>
        <end position="50"/>
    </location>
</feature>
<keyword evidence="4 7" id="KW-0418">Kinase</keyword>
<evidence type="ECO:0008006" key="13">
    <source>
        <dbReference type="Google" id="ProtNLM"/>
    </source>
</evidence>
<dbReference type="FunFam" id="3.30.590.10:FF:000006">
    <property type="entry name" value="Arginine kinase 1"/>
    <property type="match status" value="1"/>
</dbReference>
<feature type="binding site" evidence="7">
    <location>
        <begin position="408"/>
        <end position="413"/>
    </location>
    <ligand>
        <name>ATP</name>
        <dbReference type="ChEBI" id="CHEBI:30616"/>
    </ligand>
</feature>
<dbReference type="Gene3D" id="1.10.135.10">
    <property type="entry name" value="ATP:guanido phosphotransferase, N-terminal domain"/>
    <property type="match status" value="1"/>
</dbReference>
<evidence type="ECO:0000313" key="12">
    <source>
        <dbReference type="EMBL" id="CAE0242550.1"/>
    </source>
</evidence>
<evidence type="ECO:0000256" key="1">
    <source>
        <dbReference type="ARBA" id="ARBA00006798"/>
    </source>
</evidence>
<dbReference type="GO" id="GO:0004111">
    <property type="term" value="F:creatine kinase activity"/>
    <property type="evidence" value="ECO:0007669"/>
    <property type="project" value="InterPro"/>
</dbReference>
<dbReference type="Pfam" id="PF00217">
    <property type="entry name" value="ATP-gua_Ptrans"/>
    <property type="match status" value="1"/>
</dbReference>
<organism evidence="12">
    <name type="scientific">Palpitomonas bilix</name>
    <dbReference type="NCBI Taxonomy" id="652834"/>
    <lineage>
        <taxon>Eukaryota</taxon>
        <taxon>Eukaryota incertae sedis</taxon>
    </lineage>
</organism>
<feature type="domain" description="Phosphagen kinase N-terminal" evidence="10">
    <location>
        <begin position="107"/>
        <end position="191"/>
    </location>
</feature>
<dbReference type="Pfam" id="PF02807">
    <property type="entry name" value="ATP-gua_PtransN"/>
    <property type="match status" value="1"/>
</dbReference>
<feature type="domain" description="Phosphagen kinase C-terminal" evidence="11">
    <location>
        <begin position="219"/>
        <end position="455"/>
    </location>
</feature>
<evidence type="ECO:0000256" key="6">
    <source>
        <dbReference type="PROSITE-ProRule" id="PRU00842"/>
    </source>
</evidence>
<feature type="binding site" evidence="7">
    <location>
        <begin position="380"/>
        <end position="384"/>
    </location>
    <ligand>
        <name>ATP</name>
        <dbReference type="ChEBI" id="CHEBI:30616"/>
    </ligand>
</feature>
<dbReference type="InterPro" id="IPR014746">
    <property type="entry name" value="Gln_synth/guanido_kin_cat_dom"/>
</dbReference>
<evidence type="ECO:0000256" key="4">
    <source>
        <dbReference type="ARBA" id="ARBA00022777"/>
    </source>
</evidence>
<evidence type="ECO:0000256" key="3">
    <source>
        <dbReference type="ARBA" id="ARBA00022741"/>
    </source>
</evidence>
<protein>
    <recommendedName>
        <fullName evidence="13">Arginine kinase</fullName>
    </recommendedName>
</protein>
<keyword evidence="3 7" id="KW-0547">Nucleotide-binding</keyword>
<dbReference type="PANTHER" id="PTHR11547:SF38">
    <property type="entry name" value="ARGININE KINASE 1-RELATED"/>
    <property type="match status" value="1"/>
</dbReference>
<name>A0A7S3D083_9EUKA</name>
<dbReference type="EMBL" id="HBIB01007610">
    <property type="protein sequence ID" value="CAE0242550.1"/>
    <property type="molecule type" value="Transcribed_RNA"/>
</dbReference>
<evidence type="ECO:0000259" key="10">
    <source>
        <dbReference type="PROSITE" id="PS51509"/>
    </source>
</evidence>
<dbReference type="PROSITE" id="PS00112">
    <property type="entry name" value="PHOSPHAGEN_KINASE"/>
    <property type="match status" value="1"/>
</dbReference>
<feature type="binding site" evidence="7">
    <location>
        <begin position="222"/>
        <end position="226"/>
    </location>
    <ligand>
        <name>ATP</name>
        <dbReference type="ChEBI" id="CHEBI:30616"/>
    </ligand>
</feature>
<dbReference type="PROSITE" id="PS51509">
    <property type="entry name" value="PHOSPHAGEN_KINASE_N"/>
    <property type="match status" value="1"/>
</dbReference>
<evidence type="ECO:0000256" key="8">
    <source>
        <dbReference type="RuleBase" id="RU000505"/>
    </source>
</evidence>
<keyword evidence="9" id="KW-0812">Transmembrane</keyword>
<dbReference type="GO" id="GO:0005524">
    <property type="term" value="F:ATP binding"/>
    <property type="evidence" value="ECO:0007669"/>
    <property type="project" value="UniProtKB-UniRule"/>
</dbReference>
<dbReference type="GO" id="GO:0005615">
    <property type="term" value="C:extracellular space"/>
    <property type="evidence" value="ECO:0007669"/>
    <property type="project" value="TreeGrafter"/>
</dbReference>
<keyword evidence="5 7" id="KW-0067">ATP-binding</keyword>
<feature type="binding site" evidence="7">
    <location>
        <position position="329"/>
    </location>
    <ligand>
        <name>ATP</name>
        <dbReference type="ChEBI" id="CHEBI:30616"/>
    </ligand>
</feature>
<accession>A0A7S3D083</accession>
<evidence type="ECO:0000256" key="7">
    <source>
        <dbReference type="PROSITE-ProRule" id="PRU00843"/>
    </source>
</evidence>
<comment type="similarity">
    <text evidence="1 6 8">Belongs to the ATP:guanido phosphotransferase family.</text>
</comment>
<evidence type="ECO:0000256" key="5">
    <source>
        <dbReference type="ARBA" id="ARBA00022840"/>
    </source>
</evidence>
<dbReference type="InterPro" id="IPR022414">
    <property type="entry name" value="ATP-guanido_PTrfase_cat"/>
</dbReference>